<feature type="binding site" evidence="4">
    <location>
        <begin position="171"/>
        <end position="174"/>
    </location>
    <ligand>
        <name>pyridoxal 5'-phosphate</name>
        <dbReference type="ChEBI" id="CHEBI:597326"/>
    </ligand>
</feature>
<feature type="binding site" evidence="4">
    <location>
        <position position="282"/>
    </location>
    <ligand>
        <name>pyridoxal 5'-phosphate</name>
        <dbReference type="ChEBI" id="CHEBI:597326"/>
    </ligand>
</feature>
<dbReference type="UniPathway" id="UPA00253">
    <property type="reaction ID" value="UER00329"/>
</dbReference>
<name>A0A0D2F348_9EURO</name>
<gene>
    <name evidence="4" type="primary">BNA5</name>
    <name evidence="7" type="ORF">Z517_04055</name>
</gene>
<dbReference type="NCBIfam" id="TIGR01814">
    <property type="entry name" value="kynureninase"/>
    <property type="match status" value="1"/>
</dbReference>
<evidence type="ECO:0000256" key="5">
    <source>
        <dbReference type="PIRNR" id="PIRNR038800"/>
    </source>
</evidence>
<dbReference type="SUPFAM" id="SSF53383">
    <property type="entry name" value="PLP-dependent transferases"/>
    <property type="match status" value="1"/>
</dbReference>
<dbReference type="InterPro" id="IPR010111">
    <property type="entry name" value="Kynureninase"/>
</dbReference>
<dbReference type="InterPro" id="IPR015424">
    <property type="entry name" value="PyrdxlP-dep_Trfase"/>
</dbReference>
<evidence type="ECO:0000256" key="2">
    <source>
        <dbReference type="ARBA" id="ARBA00022801"/>
    </source>
</evidence>
<comment type="cofactor">
    <cofactor evidence="4 5">
        <name>pyridoxal 5'-phosphate</name>
        <dbReference type="ChEBI" id="CHEBI:597326"/>
    </cofactor>
</comment>
<feature type="domain" description="Aminotransferase class V" evidence="6">
    <location>
        <begin position="222"/>
        <end position="286"/>
    </location>
</feature>
<dbReference type="GO" id="GO:0043420">
    <property type="term" value="P:anthranilate metabolic process"/>
    <property type="evidence" value="ECO:0007669"/>
    <property type="project" value="UniProtKB-UniRule"/>
</dbReference>
<comment type="similarity">
    <text evidence="4 5">Belongs to the kynureninase family.</text>
</comment>
<accession>A0A0D2F348</accession>
<dbReference type="InterPro" id="IPR015421">
    <property type="entry name" value="PyrdxlP-dep_Trfase_major"/>
</dbReference>
<dbReference type="GO" id="GO:0097053">
    <property type="term" value="P:L-kynurenine catabolic process"/>
    <property type="evidence" value="ECO:0007669"/>
    <property type="project" value="UniProtKB-UniRule"/>
</dbReference>
<keyword evidence="3 4" id="KW-0663">Pyridoxal phosphate</keyword>
<evidence type="ECO:0000313" key="8">
    <source>
        <dbReference type="Proteomes" id="UP000053029"/>
    </source>
</evidence>
<dbReference type="InterPro" id="IPR015422">
    <property type="entry name" value="PyrdxlP-dep_Trfase_small"/>
</dbReference>
<feature type="binding site" evidence="4">
    <location>
        <position position="140"/>
    </location>
    <ligand>
        <name>pyridoxal 5'-phosphate</name>
        <dbReference type="ChEBI" id="CHEBI:597326"/>
    </ligand>
</feature>
<dbReference type="InterPro" id="IPR000192">
    <property type="entry name" value="Aminotrans_V_dom"/>
</dbReference>
<dbReference type="VEuPathDB" id="FungiDB:Z517_04055"/>
<sequence>MSKADIPRDFYSMKEPGDPFSPDFALSLDARDPLSHFRSEFHIPTRADLNRPTLSKSPGEGPSQPCTYLCGNSLGLQPVRTANLVNSFLTQWRTKGVLGHFVEHSDSPLAPFLHIDDHAARLMAPIVGALESEVAVMGSLTANLHLLMSSFYRPSKKGEGRWKILLEGKAFPSDHYAVESQIIHHGLDPAEAMVLLEPVYDRFPTLSTDQILRAIDEHSSELALILLPGIQFYTGQYFDIPRITAHAHSHGIMIGWDLAHAAGNVDLKLHDWNVDFAAWCSYKYLNSGPGAMAGIFINEKFGKVDMKSPTHKYWPRLTGWWGDDKSSRFQMTNKFVPRPGAAGYQVSNPSALDLAAVVASLQIFNETSMKDLREKSVRLTNYLEHLLDDIAMRKPGKFDIITVRDAKDRGAQLSIRLAPGLLDGVLRHLEREGVIVDERKPDVIRVAPAPLYNTFTDVFHFCQVLDDALGKDRLSTKRLAPVSEQLAGL</sequence>
<comment type="pathway">
    <text evidence="4 5">Cofactor biosynthesis; NAD(+) biosynthesis; quinolinate from L-kynurenine: step 2/3.</text>
</comment>
<keyword evidence="4 5" id="KW-0963">Cytoplasm</keyword>
<organism evidence="7 8">
    <name type="scientific">Fonsecaea pedrosoi CBS 271.37</name>
    <dbReference type="NCBI Taxonomy" id="1442368"/>
    <lineage>
        <taxon>Eukaryota</taxon>
        <taxon>Fungi</taxon>
        <taxon>Dikarya</taxon>
        <taxon>Ascomycota</taxon>
        <taxon>Pezizomycotina</taxon>
        <taxon>Eurotiomycetes</taxon>
        <taxon>Chaetothyriomycetidae</taxon>
        <taxon>Chaetothyriales</taxon>
        <taxon>Herpotrichiellaceae</taxon>
        <taxon>Fonsecaea</taxon>
    </lineage>
</organism>
<dbReference type="PANTHER" id="PTHR14084">
    <property type="entry name" value="KYNURENINASE"/>
    <property type="match status" value="1"/>
</dbReference>
<feature type="binding site" evidence="4">
    <location>
        <position position="141"/>
    </location>
    <ligand>
        <name>pyridoxal 5'-phosphate</name>
        <dbReference type="ChEBI" id="CHEBI:597326"/>
    </ligand>
</feature>
<dbReference type="RefSeq" id="XP_013284840.1">
    <property type="nucleotide sequence ID" value="XM_013429386.1"/>
</dbReference>
<dbReference type="GO" id="GO:0005737">
    <property type="term" value="C:cytoplasm"/>
    <property type="evidence" value="ECO:0007669"/>
    <property type="project" value="UniProtKB-SubCell"/>
</dbReference>
<dbReference type="EMBL" id="KN846971">
    <property type="protein sequence ID" value="KIW81032.1"/>
    <property type="molecule type" value="Genomic_DNA"/>
</dbReference>
<evidence type="ECO:0000256" key="4">
    <source>
        <dbReference type="HAMAP-Rule" id="MF_03017"/>
    </source>
</evidence>
<keyword evidence="8" id="KW-1185">Reference proteome</keyword>
<comment type="catalytic activity">
    <reaction evidence="5">
        <text>3-hydroxy-L-kynurenine + H2O = 3-hydroxyanthranilate + L-alanine + H(+)</text>
        <dbReference type="Rhea" id="RHEA:25143"/>
        <dbReference type="ChEBI" id="CHEBI:15377"/>
        <dbReference type="ChEBI" id="CHEBI:15378"/>
        <dbReference type="ChEBI" id="CHEBI:36559"/>
        <dbReference type="ChEBI" id="CHEBI:57972"/>
        <dbReference type="ChEBI" id="CHEBI:58125"/>
        <dbReference type="EC" id="3.7.1.3"/>
    </reaction>
</comment>
<dbReference type="FunFam" id="3.40.640.10:FF:000031">
    <property type="entry name" value="Kynureninase"/>
    <property type="match status" value="1"/>
</dbReference>
<dbReference type="Pfam" id="PF00266">
    <property type="entry name" value="Aminotran_5"/>
    <property type="match status" value="1"/>
</dbReference>
<evidence type="ECO:0000259" key="6">
    <source>
        <dbReference type="Pfam" id="PF00266"/>
    </source>
</evidence>
<feature type="binding site" evidence="4">
    <location>
        <position position="257"/>
    </location>
    <ligand>
        <name>pyridoxal 5'-phosphate</name>
        <dbReference type="ChEBI" id="CHEBI:597326"/>
    </ligand>
</feature>
<comment type="subunit">
    <text evidence="4 5">Homodimer.</text>
</comment>
<dbReference type="HAMAP" id="MF_01970">
    <property type="entry name" value="Kynureninase"/>
    <property type="match status" value="1"/>
</dbReference>
<comment type="pathway">
    <text evidence="4 5">Amino-acid degradation; L-kynurenine degradation; L-alanine and anthranilate from L-kynurenine: step 1/1.</text>
</comment>
<evidence type="ECO:0000313" key="7">
    <source>
        <dbReference type="EMBL" id="KIW81032.1"/>
    </source>
</evidence>
<feature type="binding site" evidence="4">
    <location>
        <position position="348"/>
    </location>
    <ligand>
        <name>pyridoxal 5'-phosphate</name>
        <dbReference type="ChEBI" id="CHEBI:597326"/>
    </ligand>
</feature>
<feature type="modified residue" description="N6-(pyridoxal phosphate)lysine" evidence="4">
    <location>
        <position position="283"/>
    </location>
</feature>
<dbReference type="STRING" id="1442368.A0A0D2F348"/>
<comment type="function">
    <text evidence="4 5">Catalyzes the cleavage of L-kynurenine (L-Kyn) and L-3-hydroxykynurenine (L-3OHKyn) into anthranilic acid (AA) and 3-hydroxyanthranilic acid (3-OHAA), respectively.</text>
</comment>
<comment type="subcellular location">
    <subcellularLocation>
        <location evidence="4 5">Cytoplasm</location>
    </subcellularLocation>
</comment>
<dbReference type="GO" id="GO:0019441">
    <property type="term" value="P:L-tryptophan catabolic process to kynurenine"/>
    <property type="evidence" value="ECO:0007669"/>
    <property type="project" value="TreeGrafter"/>
</dbReference>
<dbReference type="AlphaFoldDB" id="A0A0D2F348"/>
<evidence type="ECO:0000256" key="1">
    <source>
        <dbReference type="ARBA" id="ARBA00022642"/>
    </source>
</evidence>
<comment type="catalytic activity">
    <reaction evidence="4 5">
        <text>L-kynurenine + H2O = anthranilate + L-alanine + H(+)</text>
        <dbReference type="Rhea" id="RHEA:16813"/>
        <dbReference type="ChEBI" id="CHEBI:15377"/>
        <dbReference type="ChEBI" id="CHEBI:15378"/>
        <dbReference type="ChEBI" id="CHEBI:16567"/>
        <dbReference type="ChEBI" id="CHEBI:57959"/>
        <dbReference type="ChEBI" id="CHEBI:57972"/>
        <dbReference type="EC" id="3.7.1.3"/>
    </reaction>
</comment>
<dbReference type="GeneID" id="25303545"/>
<dbReference type="Gene3D" id="3.90.1150.10">
    <property type="entry name" value="Aspartate Aminotransferase, domain 1"/>
    <property type="match status" value="1"/>
</dbReference>
<feature type="binding site" evidence="4">
    <location>
        <position position="260"/>
    </location>
    <ligand>
        <name>pyridoxal 5'-phosphate</name>
        <dbReference type="ChEBI" id="CHEBI:597326"/>
    </ligand>
</feature>
<dbReference type="EC" id="3.7.1.3" evidence="4 5"/>
<protein>
    <recommendedName>
        <fullName evidence="4 5">Kynureninase</fullName>
        <ecNumber evidence="4 5">3.7.1.3</ecNumber>
    </recommendedName>
    <alternativeName>
        <fullName evidence="4">Biosynthesis of nicotinic acid protein 5</fullName>
    </alternativeName>
    <alternativeName>
        <fullName evidence="4">L-kynurenine hydrolase</fullName>
    </alternativeName>
</protein>
<comment type="caution">
    <text evidence="4">Lacks conserved residue(s) required for the propagation of feature annotation.</text>
</comment>
<dbReference type="GO" id="GO:0019805">
    <property type="term" value="P:quinolinate biosynthetic process"/>
    <property type="evidence" value="ECO:0007669"/>
    <property type="project" value="UniProtKB-UniRule"/>
</dbReference>
<dbReference type="OrthoDB" id="5978656at2759"/>
<reference evidence="7 8" key="1">
    <citation type="submission" date="2015-01" db="EMBL/GenBank/DDBJ databases">
        <title>The Genome Sequence of Fonsecaea pedrosoi CBS 271.37.</title>
        <authorList>
            <consortium name="The Broad Institute Genomics Platform"/>
            <person name="Cuomo C."/>
            <person name="de Hoog S."/>
            <person name="Gorbushina A."/>
            <person name="Stielow B."/>
            <person name="Teixiera M."/>
            <person name="Abouelleil A."/>
            <person name="Chapman S.B."/>
            <person name="Priest M."/>
            <person name="Young S.K."/>
            <person name="Wortman J."/>
            <person name="Nusbaum C."/>
            <person name="Birren B."/>
        </authorList>
    </citation>
    <scope>NUCLEOTIDE SEQUENCE [LARGE SCALE GENOMIC DNA]</scope>
    <source>
        <strain evidence="7 8">CBS 271.37</strain>
    </source>
</reference>
<dbReference type="PANTHER" id="PTHR14084:SF0">
    <property type="entry name" value="KYNURENINASE"/>
    <property type="match status" value="1"/>
</dbReference>
<keyword evidence="1 4" id="KW-0662">Pyridine nucleotide biosynthesis</keyword>
<feature type="binding site" evidence="4">
    <location>
        <position position="320"/>
    </location>
    <ligand>
        <name>pyridoxal 5'-phosphate</name>
        <dbReference type="ChEBI" id="CHEBI:597326"/>
    </ligand>
</feature>
<dbReference type="GO" id="GO:0030429">
    <property type="term" value="F:kynureninase activity"/>
    <property type="evidence" value="ECO:0007669"/>
    <property type="project" value="UniProtKB-UniRule"/>
</dbReference>
<evidence type="ECO:0000256" key="3">
    <source>
        <dbReference type="ARBA" id="ARBA00022898"/>
    </source>
</evidence>
<dbReference type="UniPathway" id="UPA00334">
    <property type="reaction ID" value="UER00455"/>
</dbReference>
<dbReference type="GO" id="GO:0030170">
    <property type="term" value="F:pyridoxal phosphate binding"/>
    <property type="evidence" value="ECO:0007669"/>
    <property type="project" value="UniProtKB-UniRule"/>
</dbReference>
<proteinExistence type="inferred from homology"/>
<dbReference type="HOGENOM" id="CLU_003433_4_0_1"/>
<dbReference type="PIRSF" id="PIRSF038800">
    <property type="entry name" value="KYNU"/>
    <property type="match status" value="1"/>
</dbReference>
<dbReference type="Pfam" id="PF22580">
    <property type="entry name" value="KYNU_C"/>
    <property type="match status" value="1"/>
</dbReference>
<dbReference type="GO" id="GO:0034354">
    <property type="term" value="P:'de novo' NAD+ biosynthetic process from L-tryptophan"/>
    <property type="evidence" value="ECO:0007669"/>
    <property type="project" value="UniProtKB-UniRule"/>
</dbReference>
<dbReference type="Proteomes" id="UP000053029">
    <property type="component" value="Unassembled WGS sequence"/>
</dbReference>
<dbReference type="Gene3D" id="3.40.640.10">
    <property type="entry name" value="Type I PLP-dependent aspartate aminotransferase-like (Major domain)"/>
    <property type="match status" value="1"/>
</dbReference>
<keyword evidence="2 4" id="KW-0378">Hydrolase</keyword>